<organism evidence="1 2">
    <name type="scientific">Flemingia macrophylla</name>
    <dbReference type="NCBI Taxonomy" id="520843"/>
    <lineage>
        <taxon>Eukaryota</taxon>
        <taxon>Viridiplantae</taxon>
        <taxon>Streptophyta</taxon>
        <taxon>Embryophyta</taxon>
        <taxon>Tracheophyta</taxon>
        <taxon>Spermatophyta</taxon>
        <taxon>Magnoliopsida</taxon>
        <taxon>eudicotyledons</taxon>
        <taxon>Gunneridae</taxon>
        <taxon>Pentapetalae</taxon>
        <taxon>rosids</taxon>
        <taxon>fabids</taxon>
        <taxon>Fabales</taxon>
        <taxon>Fabaceae</taxon>
        <taxon>Papilionoideae</taxon>
        <taxon>50 kb inversion clade</taxon>
        <taxon>NPAAA clade</taxon>
        <taxon>indigoferoid/millettioid clade</taxon>
        <taxon>Phaseoleae</taxon>
        <taxon>Flemingia</taxon>
    </lineage>
</organism>
<evidence type="ECO:0000313" key="1">
    <source>
        <dbReference type="EMBL" id="KAL2330617.1"/>
    </source>
</evidence>
<gene>
    <name evidence="1" type="ORF">Fmac_018198</name>
</gene>
<dbReference type="AlphaFoldDB" id="A0ABD1M4R0"/>
<dbReference type="EMBL" id="JBGMDY010000006">
    <property type="protein sequence ID" value="KAL2330617.1"/>
    <property type="molecule type" value="Genomic_DNA"/>
</dbReference>
<keyword evidence="2" id="KW-1185">Reference proteome</keyword>
<name>A0ABD1M4R0_9FABA</name>
<proteinExistence type="predicted"/>
<sequence>MKLSTPDSYSSLVRGMFIQVRSLNQPERSIMFYKKYNACTSLSVVALRCEPTHSR</sequence>
<dbReference type="Proteomes" id="UP001603857">
    <property type="component" value="Unassembled WGS sequence"/>
</dbReference>
<evidence type="ECO:0000313" key="2">
    <source>
        <dbReference type="Proteomes" id="UP001603857"/>
    </source>
</evidence>
<comment type="caution">
    <text evidence="1">The sequence shown here is derived from an EMBL/GenBank/DDBJ whole genome shotgun (WGS) entry which is preliminary data.</text>
</comment>
<accession>A0ABD1M4R0</accession>
<reference evidence="1 2" key="1">
    <citation type="submission" date="2024-08" db="EMBL/GenBank/DDBJ databases">
        <title>Insights into the chromosomal genome structure of Flemingia macrophylla.</title>
        <authorList>
            <person name="Ding Y."/>
            <person name="Zhao Y."/>
            <person name="Bi W."/>
            <person name="Wu M."/>
            <person name="Zhao G."/>
            <person name="Gong Y."/>
            <person name="Li W."/>
            <person name="Zhang P."/>
        </authorList>
    </citation>
    <scope>NUCLEOTIDE SEQUENCE [LARGE SCALE GENOMIC DNA]</scope>
    <source>
        <strain evidence="1">DYQJB</strain>
        <tissue evidence="1">Leaf</tissue>
    </source>
</reference>
<protein>
    <submittedName>
        <fullName evidence="1">Uncharacterized protein</fullName>
    </submittedName>
</protein>